<evidence type="ECO:0000313" key="6">
    <source>
        <dbReference type="EMBL" id="CCA70377.1"/>
    </source>
</evidence>
<feature type="repeat" description="WD" evidence="3">
    <location>
        <begin position="896"/>
        <end position="927"/>
    </location>
</feature>
<dbReference type="CDD" id="cd21037">
    <property type="entry name" value="MLKL_NTD"/>
    <property type="match status" value="1"/>
</dbReference>
<dbReference type="PROSITE" id="PS50294">
    <property type="entry name" value="WD_REPEATS_REGION"/>
    <property type="match status" value="4"/>
</dbReference>
<reference evidence="6 7" key="1">
    <citation type="journal article" date="2011" name="PLoS Pathog.">
        <title>Endophytic Life Strategies Decoded by Genome and Transcriptome Analyses of the Mutualistic Root Symbiont Piriformospora indica.</title>
        <authorList>
            <person name="Zuccaro A."/>
            <person name="Lahrmann U."/>
            <person name="Guldener U."/>
            <person name="Langen G."/>
            <person name="Pfiffi S."/>
            <person name="Biedenkopf D."/>
            <person name="Wong P."/>
            <person name="Samans B."/>
            <person name="Grimm C."/>
            <person name="Basiewicz M."/>
            <person name="Murat C."/>
            <person name="Martin F."/>
            <person name="Kogel K.H."/>
        </authorList>
    </citation>
    <scope>NUCLEOTIDE SEQUENCE [LARGE SCALE GENOMIC DNA]</scope>
    <source>
        <strain evidence="6 7">DSM 11827</strain>
    </source>
</reference>
<dbReference type="eggNOG" id="KOG0266">
    <property type="taxonomic scope" value="Eukaryota"/>
</dbReference>
<evidence type="ECO:0000256" key="1">
    <source>
        <dbReference type="ARBA" id="ARBA00022574"/>
    </source>
</evidence>
<dbReference type="SUPFAM" id="SSF52540">
    <property type="entry name" value="P-loop containing nucleoside triphosphate hydrolases"/>
    <property type="match status" value="1"/>
</dbReference>
<organism evidence="6 7">
    <name type="scientific">Serendipita indica (strain DSM 11827)</name>
    <name type="common">Root endophyte fungus</name>
    <name type="synonym">Piriformospora indica</name>
    <dbReference type="NCBI Taxonomy" id="1109443"/>
    <lineage>
        <taxon>Eukaryota</taxon>
        <taxon>Fungi</taxon>
        <taxon>Dikarya</taxon>
        <taxon>Basidiomycota</taxon>
        <taxon>Agaricomycotina</taxon>
        <taxon>Agaricomycetes</taxon>
        <taxon>Sebacinales</taxon>
        <taxon>Serendipitaceae</taxon>
        <taxon>Serendipita</taxon>
    </lineage>
</organism>
<dbReference type="PROSITE" id="PS50082">
    <property type="entry name" value="WD_REPEATS_2"/>
    <property type="match status" value="5"/>
</dbReference>
<keyword evidence="1 3" id="KW-0853">WD repeat</keyword>
<dbReference type="Pfam" id="PF00400">
    <property type="entry name" value="WD40"/>
    <property type="match status" value="5"/>
</dbReference>
<dbReference type="SMART" id="SM00320">
    <property type="entry name" value="WD40"/>
    <property type="match status" value="4"/>
</dbReference>
<dbReference type="OMA" id="TLEGHWS"/>
<proteinExistence type="predicted"/>
<dbReference type="InterPro" id="IPR056884">
    <property type="entry name" value="NPHP3-like_N"/>
</dbReference>
<evidence type="ECO:0000313" key="7">
    <source>
        <dbReference type="Proteomes" id="UP000007148"/>
    </source>
</evidence>
<feature type="repeat" description="WD" evidence="3">
    <location>
        <begin position="826"/>
        <end position="851"/>
    </location>
</feature>
<dbReference type="InterPro" id="IPR019775">
    <property type="entry name" value="WD40_repeat_CS"/>
</dbReference>
<evidence type="ECO:0000259" key="5">
    <source>
        <dbReference type="Pfam" id="PF24883"/>
    </source>
</evidence>
<feature type="repeat" description="WD" evidence="3">
    <location>
        <begin position="789"/>
        <end position="821"/>
    </location>
</feature>
<evidence type="ECO:0000256" key="3">
    <source>
        <dbReference type="PROSITE-ProRule" id="PRU00221"/>
    </source>
</evidence>
<dbReference type="Gene3D" id="2.130.10.10">
    <property type="entry name" value="YVTN repeat-like/Quinoprotein amine dehydrogenase"/>
    <property type="match status" value="2"/>
</dbReference>
<dbReference type="PRINTS" id="PR00320">
    <property type="entry name" value="GPROTEINBRPT"/>
</dbReference>
<name>G4TGD4_SERID</name>
<dbReference type="InParanoid" id="G4TGD4"/>
<feature type="domain" description="Nephrocystin 3-like N-terminal" evidence="5">
    <location>
        <begin position="204"/>
        <end position="358"/>
    </location>
</feature>
<dbReference type="InterPro" id="IPR027417">
    <property type="entry name" value="P-loop_NTPase"/>
</dbReference>
<dbReference type="Gene3D" id="3.40.50.300">
    <property type="entry name" value="P-loop containing nucleotide triphosphate hydrolases"/>
    <property type="match status" value="1"/>
</dbReference>
<dbReference type="InterPro" id="IPR053299">
    <property type="entry name" value="ASTRA_WD_repeat"/>
</dbReference>
<dbReference type="Pfam" id="PF24883">
    <property type="entry name" value="NPHP3_N"/>
    <property type="match status" value="1"/>
</dbReference>
<dbReference type="HOGENOM" id="CLU_000288_6_5_1"/>
<feature type="region of interest" description="Disordered" evidence="4">
    <location>
        <begin position="935"/>
        <end position="954"/>
    </location>
</feature>
<sequence>MASSSAPSSSSKRNQVRDAAKVGLEIVANISEGSDVLAPLKAACRTTKSILDVVQSIESNQEGWNDLKRRIRKYISVLEDQVTVFEKYPPADRAIDEAFSQPLVHYIEFLETTHDALIDRARGSLKRISKVKIDAEEIINLNRDVEDRHSQFMGALNIFNALCVQVIRRKVDAAIILQLPEVKFSASSVHSTCLKETREAVLQTIWHWANDNISEKPIFWLCDIAGSGKSTVAMSAVESWSRQGLLGGRFFFSISSSEGSTTEKFCSTVARDLAHYIPELAPHIAGAVNQYPSFMRSSLEEQFQTLITHPVRHWQGHVILVIDALDECKSASQRRELADTLSIAVQECKNLKIFMTSRPDPIIQAALGSRSIKAKLEDRLHDVKHRDNIDDVAIYVHRSLGGVLPEDKRQRLVEKANGLFIWASTACRILNDKTSLSSPESMYNRLISVDHGGAIDDLYSLIFERTNPEYREVMYQMLALLLAAFEPLTVDDLDDILKHIGIEGSAKALLQNLGSVLIEDTSTKLIQFRHPTFVEYLRRCSITPTVDSPHRVLVNLANAHGQVASWCFKCFKSPTEGLKFNVCQIESSFYLNREIPNLEAKISDFISRRLRYAGSHWLFHIAETDGNWQSDLKDLLQNAIQVPYALYWMEILSLIGGVRRAIASLQVVTALTGLEEGIKGRIDELRRFLIAFSVPIQDSVPHIYLSALPFSPRKSQIHIEGVKKYPNTLTVTQGLEDMYPGITRTLRGHQSRVNAVAFSPDSARVISGSHDKTIRVWDVATGQPLGEPLRGHEDSVLAVAFSPDGSLIASCSKDLTIRLWNSATYGSQIVSGSDDKTIRLWDAVTGQPLGEPLQGHESEVYAVAFSPDGSQIVSGSTDRTIRLWDAATGEPLGQPFWGHNGWVSAVAFSPDGSRIVSGSNDKTICQWLVNTDANKLDQGRGSTPPDVEGDSQGTRLEDLVPGFKHCTLLKDGWVRSSGKHLFWVPPDNREGLQNPRLLLTMPRRNQDPATQLDFTHFQYGHSWINAQNDPGR</sequence>
<accession>G4TGD4</accession>
<dbReference type="InterPro" id="IPR015943">
    <property type="entry name" value="WD40/YVTN_repeat-like_dom_sf"/>
</dbReference>
<gene>
    <name evidence="6" type="ORF">PIIN_04316</name>
</gene>
<dbReference type="InterPro" id="IPR020472">
    <property type="entry name" value="WD40_PAC1"/>
</dbReference>
<dbReference type="OrthoDB" id="163438at2759"/>
<dbReference type="InterPro" id="IPR059179">
    <property type="entry name" value="MLKL-like_MCAfunc"/>
</dbReference>
<dbReference type="InterPro" id="IPR001680">
    <property type="entry name" value="WD40_rpt"/>
</dbReference>
<dbReference type="EMBL" id="CAFZ01000081">
    <property type="protein sequence ID" value="CCA70377.1"/>
    <property type="molecule type" value="Genomic_DNA"/>
</dbReference>
<dbReference type="CDD" id="cd00200">
    <property type="entry name" value="WD40"/>
    <property type="match status" value="1"/>
</dbReference>
<dbReference type="InterPro" id="IPR036322">
    <property type="entry name" value="WD40_repeat_dom_sf"/>
</dbReference>
<dbReference type="PANTHER" id="PTHR44156">
    <property type="entry name" value="SUPERNUMERARY LIMBS, ISOFORM B-RELATED"/>
    <property type="match status" value="1"/>
</dbReference>
<evidence type="ECO:0000256" key="2">
    <source>
        <dbReference type="ARBA" id="ARBA00022737"/>
    </source>
</evidence>
<protein>
    <recommendedName>
        <fullName evidence="5">Nephrocystin 3-like N-terminal domain-containing protein</fullName>
    </recommendedName>
</protein>
<feature type="repeat" description="WD" evidence="3">
    <location>
        <begin position="853"/>
        <end position="894"/>
    </location>
</feature>
<feature type="repeat" description="WD" evidence="3">
    <location>
        <begin position="746"/>
        <end position="787"/>
    </location>
</feature>
<dbReference type="PROSITE" id="PS00678">
    <property type="entry name" value="WD_REPEATS_1"/>
    <property type="match status" value="2"/>
</dbReference>
<dbReference type="Proteomes" id="UP000007148">
    <property type="component" value="Unassembled WGS sequence"/>
</dbReference>
<keyword evidence="7" id="KW-1185">Reference proteome</keyword>
<keyword evidence="2" id="KW-0677">Repeat</keyword>
<evidence type="ECO:0000256" key="4">
    <source>
        <dbReference type="SAM" id="MobiDB-lite"/>
    </source>
</evidence>
<dbReference type="AlphaFoldDB" id="G4TGD4"/>
<comment type="caution">
    <text evidence="6">The sequence shown here is derived from an EMBL/GenBank/DDBJ whole genome shotgun (WGS) entry which is preliminary data.</text>
</comment>
<dbReference type="SUPFAM" id="SSF50978">
    <property type="entry name" value="WD40 repeat-like"/>
    <property type="match status" value="1"/>
</dbReference>
<dbReference type="STRING" id="1109443.G4TGD4"/>